<dbReference type="OrthoDB" id="2442417at2759"/>
<gene>
    <name evidence="1" type="ORF">CPELLU_LOCUS12309</name>
</gene>
<protein>
    <submittedName>
        <fullName evidence="1">1623_t:CDS:1</fullName>
    </submittedName>
</protein>
<dbReference type="InterPro" id="IPR012337">
    <property type="entry name" value="RNaseH-like_sf"/>
</dbReference>
<reference evidence="1" key="1">
    <citation type="submission" date="2021-06" db="EMBL/GenBank/DDBJ databases">
        <authorList>
            <person name="Kallberg Y."/>
            <person name="Tangrot J."/>
            <person name="Rosling A."/>
        </authorList>
    </citation>
    <scope>NUCLEOTIDE SEQUENCE</scope>
    <source>
        <strain evidence="1">FL966</strain>
    </source>
</reference>
<dbReference type="SUPFAM" id="SSF53098">
    <property type="entry name" value="Ribonuclease H-like"/>
    <property type="match status" value="1"/>
</dbReference>
<comment type="caution">
    <text evidence="1">The sequence shown here is derived from an EMBL/GenBank/DDBJ whole genome shotgun (WGS) entry which is preliminary data.</text>
</comment>
<evidence type="ECO:0000313" key="2">
    <source>
        <dbReference type="Proteomes" id="UP000789759"/>
    </source>
</evidence>
<keyword evidence="2" id="KW-1185">Reference proteome</keyword>
<evidence type="ECO:0000313" key="1">
    <source>
        <dbReference type="EMBL" id="CAG8710621.1"/>
    </source>
</evidence>
<name>A0A9N9N7H3_9GLOM</name>
<proteinExistence type="predicted"/>
<sequence length="55" mass="6058">MTCEYLSIQPSSVASERTISRAGFMITYNRANLSENTLLESQNELGSLYALPGTK</sequence>
<dbReference type="Proteomes" id="UP000789759">
    <property type="component" value="Unassembled WGS sequence"/>
</dbReference>
<organism evidence="1 2">
    <name type="scientific">Cetraspora pellucida</name>
    <dbReference type="NCBI Taxonomy" id="1433469"/>
    <lineage>
        <taxon>Eukaryota</taxon>
        <taxon>Fungi</taxon>
        <taxon>Fungi incertae sedis</taxon>
        <taxon>Mucoromycota</taxon>
        <taxon>Glomeromycotina</taxon>
        <taxon>Glomeromycetes</taxon>
        <taxon>Diversisporales</taxon>
        <taxon>Gigasporaceae</taxon>
        <taxon>Cetraspora</taxon>
    </lineage>
</organism>
<dbReference type="EMBL" id="CAJVQA010011768">
    <property type="protein sequence ID" value="CAG8710621.1"/>
    <property type="molecule type" value="Genomic_DNA"/>
</dbReference>
<dbReference type="AlphaFoldDB" id="A0A9N9N7H3"/>
<accession>A0A9N9N7H3</accession>